<dbReference type="SUPFAM" id="SSF46785">
    <property type="entry name" value="Winged helix' DNA-binding domain"/>
    <property type="match status" value="1"/>
</dbReference>
<proteinExistence type="predicted"/>
<keyword evidence="1" id="KW-0805">Transcription regulation</keyword>
<feature type="domain" description="HTH arsR-type" evidence="4">
    <location>
        <begin position="7"/>
        <end position="102"/>
    </location>
</feature>
<evidence type="ECO:0000313" key="6">
    <source>
        <dbReference type="Proteomes" id="UP000886723"/>
    </source>
</evidence>
<dbReference type="InterPro" id="IPR051081">
    <property type="entry name" value="HTH_MetalResp_TranReg"/>
</dbReference>
<dbReference type="GO" id="GO:0003677">
    <property type="term" value="F:DNA binding"/>
    <property type="evidence" value="ECO:0007669"/>
    <property type="project" value="UniProtKB-KW"/>
</dbReference>
<dbReference type="InterPro" id="IPR001845">
    <property type="entry name" value="HTH_ArsR_DNA-bd_dom"/>
</dbReference>
<sequence>MAKVKEYDIEEMEELYDLGKALASPVRLEMLKLLYDKSLIIGEIAKEMNLPASSTAFHLKIMEKAGLIRMEEQPGTRGTTKLCTRKVDFLHINLVKKNAEVNELVNMEMPVGAYTGCRVSPTCGLWAEEGVLGNEDMEQCFYYPERIRAGVLWTSSGYVEYKFPNKVPKKRTPKRLAFSGEICSEAPGYREDWKSDITLWINGKECGTWTSPGDMGARRGRLNPPSLPDGSTQYGFWITWVVDRGGCWIGEERVGDTTIDQLLLMEEPFIKVRLGNRKDARYVGGFNLFGKHFGDYDQDLVMTIEY</sequence>
<gene>
    <name evidence="5" type="ORF">IAA63_00990</name>
</gene>
<dbReference type="InterPro" id="IPR011991">
    <property type="entry name" value="ArsR-like_HTH"/>
</dbReference>
<dbReference type="Pfam" id="PF12840">
    <property type="entry name" value="HTH_20"/>
    <property type="match status" value="1"/>
</dbReference>
<keyword evidence="2" id="KW-0238">DNA-binding</keyword>
<reference evidence="5" key="2">
    <citation type="journal article" date="2021" name="PeerJ">
        <title>Extensive microbial diversity within the chicken gut microbiome revealed by metagenomics and culture.</title>
        <authorList>
            <person name="Gilroy R."/>
            <person name="Ravi A."/>
            <person name="Getino M."/>
            <person name="Pursley I."/>
            <person name="Horton D.L."/>
            <person name="Alikhan N.F."/>
            <person name="Baker D."/>
            <person name="Gharbi K."/>
            <person name="Hall N."/>
            <person name="Watson M."/>
            <person name="Adriaenssens E.M."/>
            <person name="Foster-Nyarko E."/>
            <person name="Jarju S."/>
            <person name="Secka A."/>
            <person name="Antonio M."/>
            <person name="Oren A."/>
            <person name="Chaudhuri R.R."/>
            <person name="La Ragione R."/>
            <person name="Hildebrand F."/>
            <person name="Pallen M.J."/>
        </authorList>
    </citation>
    <scope>NUCLEOTIDE SEQUENCE</scope>
    <source>
        <strain evidence="5">ChiBcec2-4451</strain>
    </source>
</reference>
<organism evidence="5 6">
    <name type="scientific">Candidatus Pullilachnospira stercoravium</name>
    <dbReference type="NCBI Taxonomy" id="2840913"/>
    <lineage>
        <taxon>Bacteria</taxon>
        <taxon>Bacillati</taxon>
        <taxon>Bacillota</taxon>
        <taxon>Clostridia</taxon>
        <taxon>Lachnospirales</taxon>
        <taxon>Lachnospiraceae</taxon>
        <taxon>Lachnospiraceae incertae sedis</taxon>
        <taxon>Candidatus Pullilachnospira</taxon>
    </lineage>
</organism>
<dbReference type="CDD" id="cd00090">
    <property type="entry name" value="HTH_ARSR"/>
    <property type="match status" value="1"/>
</dbReference>
<protein>
    <submittedName>
        <fullName evidence="5">Helix-turn-helix domain-containing protein</fullName>
    </submittedName>
</protein>
<reference evidence="5" key="1">
    <citation type="submission" date="2020-10" db="EMBL/GenBank/DDBJ databases">
        <authorList>
            <person name="Gilroy R."/>
        </authorList>
    </citation>
    <scope>NUCLEOTIDE SEQUENCE</scope>
    <source>
        <strain evidence="5">ChiBcec2-4451</strain>
    </source>
</reference>
<evidence type="ECO:0000256" key="3">
    <source>
        <dbReference type="ARBA" id="ARBA00023163"/>
    </source>
</evidence>
<evidence type="ECO:0000259" key="4">
    <source>
        <dbReference type="PROSITE" id="PS50987"/>
    </source>
</evidence>
<dbReference type="InterPro" id="IPR036388">
    <property type="entry name" value="WH-like_DNA-bd_sf"/>
</dbReference>
<dbReference type="Proteomes" id="UP000886723">
    <property type="component" value="Unassembled WGS sequence"/>
</dbReference>
<dbReference type="PROSITE" id="PS50987">
    <property type="entry name" value="HTH_ARSR_2"/>
    <property type="match status" value="1"/>
</dbReference>
<dbReference type="PANTHER" id="PTHR33154:SF33">
    <property type="entry name" value="TRANSCRIPTIONAL REPRESSOR SDPR"/>
    <property type="match status" value="1"/>
</dbReference>
<accession>A0A9D1NRV5</accession>
<evidence type="ECO:0000256" key="2">
    <source>
        <dbReference type="ARBA" id="ARBA00023125"/>
    </source>
</evidence>
<dbReference type="PANTHER" id="PTHR33154">
    <property type="entry name" value="TRANSCRIPTIONAL REGULATOR, ARSR FAMILY"/>
    <property type="match status" value="1"/>
</dbReference>
<dbReference type="SMART" id="SM00418">
    <property type="entry name" value="HTH_ARSR"/>
    <property type="match status" value="1"/>
</dbReference>
<dbReference type="Gene3D" id="1.10.10.10">
    <property type="entry name" value="Winged helix-like DNA-binding domain superfamily/Winged helix DNA-binding domain"/>
    <property type="match status" value="1"/>
</dbReference>
<comment type="caution">
    <text evidence="5">The sequence shown here is derived from an EMBL/GenBank/DDBJ whole genome shotgun (WGS) entry which is preliminary data.</text>
</comment>
<dbReference type="InterPro" id="IPR036390">
    <property type="entry name" value="WH_DNA-bd_sf"/>
</dbReference>
<keyword evidence="3" id="KW-0804">Transcription</keyword>
<evidence type="ECO:0000256" key="1">
    <source>
        <dbReference type="ARBA" id="ARBA00023015"/>
    </source>
</evidence>
<dbReference type="AlphaFoldDB" id="A0A9D1NRV5"/>
<name>A0A9D1NRV5_9FIRM</name>
<dbReference type="GO" id="GO:0003700">
    <property type="term" value="F:DNA-binding transcription factor activity"/>
    <property type="evidence" value="ECO:0007669"/>
    <property type="project" value="InterPro"/>
</dbReference>
<dbReference type="EMBL" id="DVON01000024">
    <property type="protein sequence ID" value="HIV11701.1"/>
    <property type="molecule type" value="Genomic_DNA"/>
</dbReference>
<evidence type="ECO:0000313" key="5">
    <source>
        <dbReference type="EMBL" id="HIV11701.1"/>
    </source>
</evidence>